<dbReference type="InterPro" id="IPR036770">
    <property type="entry name" value="Ankyrin_rpt-contain_sf"/>
</dbReference>
<dbReference type="PANTHER" id="PTHR35391">
    <property type="entry name" value="C2H2-TYPE DOMAIN-CONTAINING PROTEIN-RELATED"/>
    <property type="match status" value="1"/>
</dbReference>
<dbReference type="HOGENOM" id="CLU_367617_0_0_1"/>
<dbReference type="Pfam" id="PF26082">
    <property type="entry name" value="zf-C2H2_AcuF"/>
    <property type="match status" value="1"/>
</dbReference>
<dbReference type="AlphaFoldDB" id="K3VPN8"/>
<feature type="compositionally biased region" description="Polar residues" evidence="2">
    <location>
        <begin position="561"/>
        <end position="571"/>
    </location>
</feature>
<feature type="region of interest" description="Disordered" evidence="2">
    <location>
        <begin position="558"/>
        <end position="599"/>
    </location>
</feature>
<dbReference type="EMBL" id="AFNW01000065">
    <property type="protein sequence ID" value="EKJ76919.1"/>
    <property type="molecule type" value="Genomic_DNA"/>
</dbReference>
<dbReference type="RefSeq" id="XP_009254311.1">
    <property type="nucleotide sequence ID" value="XM_009256036.1"/>
</dbReference>
<dbReference type="Proteomes" id="UP000007978">
    <property type="component" value="Chromosome 3"/>
</dbReference>
<dbReference type="PANTHER" id="PTHR35391:SF7">
    <property type="entry name" value="C2H2-TYPE DOMAIN-CONTAINING PROTEIN"/>
    <property type="match status" value="1"/>
</dbReference>
<dbReference type="PROSITE" id="PS50297">
    <property type="entry name" value="ANK_REP_REGION"/>
    <property type="match status" value="2"/>
</dbReference>
<protein>
    <recommendedName>
        <fullName evidence="3">C2H2-type domain-containing protein</fullName>
    </recommendedName>
</protein>
<evidence type="ECO:0000313" key="5">
    <source>
        <dbReference type="Proteomes" id="UP000007978"/>
    </source>
</evidence>
<dbReference type="SMART" id="SM00248">
    <property type="entry name" value="ANK"/>
    <property type="match status" value="2"/>
</dbReference>
<dbReference type="SMART" id="SM00355">
    <property type="entry name" value="ZnF_C2H2"/>
    <property type="match status" value="3"/>
</dbReference>
<dbReference type="KEGG" id="fpu:FPSE_02917"/>
<name>K3VPN8_FUSPC</name>
<proteinExistence type="predicted"/>
<evidence type="ECO:0000256" key="2">
    <source>
        <dbReference type="SAM" id="MobiDB-lite"/>
    </source>
</evidence>
<dbReference type="SUPFAM" id="SSF48403">
    <property type="entry name" value="Ankyrin repeat"/>
    <property type="match status" value="1"/>
</dbReference>
<reference evidence="4 5" key="1">
    <citation type="journal article" date="2012" name="PLoS Pathog.">
        <title>Comparative pathogenomics reveals horizontally acquired novel virulence genes in fungi infecting cereal hosts.</title>
        <authorList>
            <person name="Gardiner D.M."/>
            <person name="McDonald M.C."/>
            <person name="Covarelli L."/>
            <person name="Solomon P.S."/>
            <person name="Rusu A.G."/>
            <person name="Marshall M."/>
            <person name="Kazan K."/>
            <person name="Chakraborty S."/>
            <person name="McDonald B.A."/>
            <person name="Manners J.M."/>
        </authorList>
    </citation>
    <scope>NUCLEOTIDE SEQUENCE [LARGE SCALE GENOMIC DNA]</scope>
    <source>
        <strain evidence="4 5">CS3096</strain>
    </source>
</reference>
<feature type="compositionally biased region" description="Basic and acidic residues" evidence="2">
    <location>
        <begin position="577"/>
        <end position="588"/>
    </location>
</feature>
<sequence>MGQENSEGAPAPTLFALSKKSFAALDQAVAYTTDHTDPDLRVTLEDERGRLRVWASNLGALQQDTSKKSLDYRLRDAPLMRTTVALGLENLCSSADRALAIINGSVPNRSATLPSDDGNTKTINELDELLAGIHSAINHLFGISILIRKQQPRGRLLNLDDFTLESSQDITYVADRFPKAKSNLWLARRLGNNISKQRKIIQYRQEHRASLAKESEQSGVGDTATVVATTYHEIDNLESSDQVPKGVSSSGMSAFTSATSFQSLRDEEGMGRPIPDLSDMTLDGVQLQYGEPFECPYCRTIQVAANRYEWKRHVFADLQPYMCTIKDCRSGNKSFSTRGEWFEHESNFHRWQWECSWCNTPNSTFPSSESFKQHLNKSHPGMVTGAQMPMIVDACERSIRTFNSGSCPLCEDWKPTSANNNAKGFSRHLARHLQQLSLASIPISTPGLEIKISDDASDVADRSIIESVDKEDVQNIVLAGANSALLFLAAKQGDEKIIMSLLKAGVDVNMKDDEGRTPLSLASSNGHTAVVRILLDHGASVRTGDVKTLFSLAASKDNRGPITSSQTISRQDSSEVPYDRSVPKDEPQRQQSVPQGPEQIEIDRAKNEATLLKLVEDRKKTADAVAAEDAAKEMAAQELRAKVGEGTSAKLEEFETRAEHGKIRFTDAVGRKFSFPFHLCATWQGMEDLIKQAFVQVDVLGPHVMERHYDLIAPGGEIILPSAWERVIKPDWAITMTMWPMDKLPPLGRRVSMTQVYL</sequence>
<feature type="repeat" description="ANK" evidence="1">
    <location>
        <begin position="514"/>
        <end position="546"/>
    </location>
</feature>
<dbReference type="GeneID" id="20361536"/>
<dbReference type="Gene3D" id="1.25.40.20">
    <property type="entry name" value="Ankyrin repeat-containing domain"/>
    <property type="match status" value="1"/>
</dbReference>
<accession>K3VPN8</accession>
<dbReference type="eggNOG" id="KOG0504">
    <property type="taxonomic scope" value="Eukaryota"/>
</dbReference>
<feature type="domain" description="C2H2-type" evidence="3">
    <location>
        <begin position="405"/>
        <end position="432"/>
    </location>
</feature>
<keyword evidence="1" id="KW-0040">ANK repeat</keyword>
<keyword evidence="5" id="KW-1185">Reference proteome</keyword>
<dbReference type="InterPro" id="IPR002110">
    <property type="entry name" value="Ankyrin_rpt"/>
</dbReference>
<feature type="repeat" description="ANK" evidence="1">
    <location>
        <begin position="481"/>
        <end position="513"/>
    </location>
</feature>
<dbReference type="Pfam" id="PF12796">
    <property type="entry name" value="Ank_2"/>
    <property type="match status" value="1"/>
</dbReference>
<dbReference type="Pfam" id="PF22893">
    <property type="entry name" value="ULD_2"/>
    <property type="match status" value="1"/>
</dbReference>
<organism evidence="4 5">
    <name type="scientific">Fusarium pseudograminearum (strain CS3096)</name>
    <name type="common">Wheat and barley crown-rot fungus</name>
    <dbReference type="NCBI Taxonomy" id="1028729"/>
    <lineage>
        <taxon>Eukaryota</taxon>
        <taxon>Fungi</taxon>
        <taxon>Dikarya</taxon>
        <taxon>Ascomycota</taxon>
        <taxon>Pezizomycotina</taxon>
        <taxon>Sordariomycetes</taxon>
        <taxon>Hypocreomycetidae</taxon>
        <taxon>Hypocreales</taxon>
        <taxon>Nectriaceae</taxon>
        <taxon>Fusarium</taxon>
    </lineage>
</organism>
<dbReference type="PROSITE" id="PS50088">
    <property type="entry name" value="ANK_REPEAT"/>
    <property type="match status" value="2"/>
</dbReference>
<dbReference type="OrthoDB" id="3045089at2759"/>
<dbReference type="InterPro" id="IPR013087">
    <property type="entry name" value="Znf_C2H2_type"/>
</dbReference>
<gene>
    <name evidence="4" type="ORF">FPSE_02917</name>
</gene>
<feature type="domain" description="C2H2-type" evidence="3">
    <location>
        <begin position="353"/>
        <end position="379"/>
    </location>
</feature>
<evidence type="ECO:0000259" key="3">
    <source>
        <dbReference type="SMART" id="SM00355"/>
    </source>
</evidence>
<comment type="caution">
    <text evidence="4">The sequence shown here is derived from an EMBL/GenBank/DDBJ whole genome shotgun (WGS) entry which is preliminary data.</text>
</comment>
<dbReference type="InterPro" id="IPR058925">
    <property type="entry name" value="zf-C2H2_AcuF"/>
</dbReference>
<evidence type="ECO:0000256" key="1">
    <source>
        <dbReference type="PROSITE-ProRule" id="PRU00023"/>
    </source>
</evidence>
<evidence type="ECO:0000313" key="4">
    <source>
        <dbReference type="EMBL" id="EKJ76919.1"/>
    </source>
</evidence>
<feature type="domain" description="C2H2-type" evidence="3">
    <location>
        <begin position="321"/>
        <end position="349"/>
    </location>
</feature>
<dbReference type="InterPro" id="IPR054464">
    <property type="entry name" value="ULD_fung"/>
</dbReference>